<feature type="signal peptide" evidence="1">
    <location>
        <begin position="1"/>
        <end position="19"/>
    </location>
</feature>
<dbReference type="EMBL" id="SAEB01000009">
    <property type="protein sequence ID" value="RVD83477.1"/>
    <property type="molecule type" value="Genomic_DNA"/>
</dbReference>
<reference evidence="2 3" key="1">
    <citation type="submission" date="2019-01" db="EMBL/GenBank/DDBJ databases">
        <title>Intercellular communication is required for trap formation in the nematode-trapping fungus Duddingtonia flagrans.</title>
        <authorList>
            <person name="Youssar L."/>
            <person name="Wernet V."/>
            <person name="Hensel N."/>
            <person name="Hildebrandt H.-G."/>
            <person name="Fischer R."/>
        </authorList>
    </citation>
    <scope>NUCLEOTIDE SEQUENCE [LARGE SCALE GENOMIC DNA]</scope>
    <source>
        <strain evidence="2 3">CBS H-5679</strain>
    </source>
</reference>
<dbReference type="GeneID" id="93590174"/>
<accession>A0A436ZWX8</accession>
<gene>
    <name evidence="2" type="ORF">DFL_007863</name>
</gene>
<evidence type="ECO:0000313" key="3">
    <source>
        <dbReference type="Proteomes" id="UP000283090"/>
    </source>
</evidence>
<evidence type="ECO:0000256" key="1">
    <source>
        <dbReference type="SAM" id="SignalP"/>
    </source>
</evidence>
<keyword evidence="3" id="KW-1185">Reference proteome</keyword>
<name>A0A436ZWX8_ARTFL</name>
<dbReference type="Proteomes" id="UP000283090">
    <property type="component" value="Unassembled WGS sequence"/>
</dbReference>
<protein>
    <submittedName>
        <fullName evidence="2">Uncharacterized protein</fullName>
    </submittedName>
</protein>
<comment type="caution">
    <text evidence="2">The sequence shown here is derived from an EMBL/GenBank/DDBJ whole genome shotgun (WGS) entry which is preliminary data.</text>
</comment>
<sequence length="172" mass="18805">MKFTAVFLSLLSLASELTTTPVPAEETSILEARQTKTTTFSITNLYNYGLPHSVTAYLNFEFKSSAGGQANCTASQRRNIATTPLYTRCAKPGVGFGFDRVGGGYVLTIAHRYSKNKNIDAASLYIPDEHVKRANNTANPNASFDYIDYPTKFTLISNPFIIGAVHGPVRKV</sequence>
<proteinExistence type="predicted"/>
<feature type="chain" id="PRO_5019418396" evidence="1">
    <location>
        <begin position="20"/>
        <end position="172"/>
    </location>
</feature>
<dbReference type="AlphaFoldDB" id="A0A436ZWX8"/>
<dbReference type="VEuPathDB" id="FungiDB:DFL_007863"/>
<organism evidence="2 3">
    <name type="scientific">Arthrobotrys flagrans</name>
    <name type="common">Nematode-trapping fungus</name>
    <name type="synonym">Trichothecium flagrans</name>
    <dbReference type="NCBI Taxonomy" id="97331"/>
    <lineage>
        <taxon>Eukaryota</taxon>
        <taxon>Fungi</taxon>
        <taxon>Dikarya</taxon>
        <taxon>Ascomycota</taxon>
        <taxon>Pezizomycotina</taxon>
        <taxon>Orbiliomycetes</taxon>
        <taxon>Orbiliales</taxon>
        <taxon>Orbiliaceae</taxon>
        <taxon>Arthrobotrys</taxon>
    </lineage>
</organism>
<evidence type="ECO:0000313" key="2">
    <source>
        <dbReference type="EMBL" id="RVD83477.1"/>
    </source>
</evidence>
<dbReference type="OrthoDB" id="5291932at2759"/>
<keyword evidence="1" id="KW-0732">Signal</keyword>
<dbReference type="RefSeq" id="XP_067489021.1">
    <property type="nucleotide sequence ID" value="XM_067637511.1"/>
</dbReference>